<dbReference type="InterPro" id="IPR036249">
    <property type="entry name" value="Thioredoxin-like_sf"/>
</dbReference>
<dbReference type="NCBIfam" id="TIGR02181">
    <property type="entry name" value="GRX_bact"/>
    <property type="match status" value="1"/>
</dbReference>
<dbReference type="Proteomes" id="UP000245865">
    <property type="component" value="Unassembled WGS sequence"/>
</dbReference>
<dbReference type="InterPro" id="IPR011900">
    <property type="entry name" value="GRX_bact"/>
</dbReference>
<evidence type="ECO:0000256" key="7">
    <source>
        <dbReference type="RuleBase" id="RU364065"/>
    </source>
</evidence>
<proteinExistence type="inferred from homology"/>
<feature type="domain" description="Glutaredoxin" evidence="8">
    <location>
        <begin position="4"/>
        <end position="63"/>
    </location>
</feature>
<dbReference type="InterPro" id="IPR011767">
    <property type="entry name" value="GLR_AS"/>
</dbReference>
<evidence type="ECO:0000256" key="3">
    <source>
        <dbReference type="ARBA" id="ARBA00022448"/>
    </source>
</evidence>
<dbReference type="OrthoDB" id="9814618at2"/>
<keyword evidence="7" id="KW-0963">Cytoplasm</keyword>
<evidence type="ECO:0000256" key="6">
    <source>
        <dbReference type="ARBA" id="ARBA00023284"/>
    </source>
</evidence>
<dbReference type="InterPro" id="IPR014025">
    <property type="entry name" value="Glutaredoxin_subgr"/>
</dbReference>
<evidence type="ECO:0000256" key="5">
    <source>
        <dbReference type="ARBA" id="ARBA00023157"/>
    </source>
</evidence>
<dbReference type="EMBL" id="QGDB01000001">
    <property type="protein sequence ID" value="PWL19782.1"/>
    <property type="molecule type" value="Genomic_DNA"/>
</dbReference>
<dbReference type="GO" id="GO:0045454">
    <property type="term" value="P:cell redox homeostasis"/>
    <property type="evidence" value="ECO:0007669"/>
    <property type="project" value="InterPro"/>
</dbReference>
<dbReference type="Pfam" id="PF00462">
    <property type="entry name" value="Glutaredoxin"/>
    <property type="match status" value="1"/>
</dbReference>
<organism evidence="9 10">
    <name type="scientific">Falsochrobactrum shanghaiense</name>
    <dbReference type="NCBI Taxonomy" id="2201899"/>
    <lineage>
        <taxon>Bacteria</taxon>
        <taxon>Pseudomonadati</taxon>
        <taxon>Pseudomonadota</taxon>
        <taxon>Alphaproteobacteria</taxon>
        <taxon>Hyphomicrobiales</taxon>
        <taxon>Brucellaceae</taxon>
        <taxon>Falsochrobactrum</taxon>
    </lineage>
</organism>
<evidence type="ECO:0000256" key="1">
    <source>
        <dbReference type="ARBA" id="ARBA00002549"/>
    </source>
</evidence>
<dbReference type="GO" id="GO:0034599">
    <property type="term" value="P:cellular response to oxidative stress"/>
    <property type="evidence" value="ECO:0007669"/>
    <property type="project" value="TreeGrafter"/>
</dbReference>
<sequence>MVDITIYTRPGCPYCIRAKELLTAKGAQFNEIVASDSPQLRAEMRERSGRNTFPQIFVGSVHVGGCDDLFALDAQDKLDGLLATGELK</sequence>
<evidence type="ECO:0000313" key="10">
    <source>
        <dbReference type="Proteomes" id="UP000245865"/>
    </source>
</evidence>
<keyword evidence="3 7" id="KW-0813">Transport</keyword>
<comment type="similarity">
    <text evidence="2 7">Belongs to the glutaredoxin family.</text>
</comment>
<dbReference type="GO" id="GO:0005737">
    <property type="term" value="C:cytoplasm"/>
    <property type="evidence" value="ECO:0007669"/>
    <property type="project" value="TreeGrafter"/>
</dbReference>
<evidence type="ECO:0000313" key="9">
    <source>
        <dbReference type="EMBL" id="PWL19782.1"/>
    </source>
</evidence>
<keyword evidence="5" id="KW-1015">Disulfide bond</keyword>
<comment type="caution">
    <text evidence="9">The sequence shown here is derived from an EMBL/GenBank/DDBJ whole genome shotgun (WGS) entry which is preliminary data.</text>
</comment>
<reference evidence="9 10" key="1">
    <citation type="submission" date="2018-05" db="EMBL/GenBank/DDBJ databases">
        <title>Comparative genomic sequence analysis between strain HN4 and CCM 8460T (Falsochrobactrum ovis) will provide more evidence to prove that HN4 is a new species of Falsochrobactrum.</title>
        <authorList>
            <person name="Lyu W."/>
            <person name="Sun L."/>
            <person name="Yao L."/>
        </authorList>
    </citation>
    <scope>NUCLEOTIDE SEQUENCE [LARGE SCALE GENOMIC DNA]</scope>
    <source>
        <strain evidence="9 10">HN4</strain>
    </source>
</reference>
<dbReference type="Gene3D" id="3.40.30.10">
    <property type="entry name" value="Glutaredoxin"/>
    <property type="match status" value="1"/>
</dbReference>
<evidence type="ECO:0000256" key="4">
    <source>
        <dbReference type="ARBA" id="ARBA00022982"/>
    </source>
</evidence>
<dbReference type="GO" id="GO:0015038">
    <property type="term" value="F:glutathione disulfide oxidoreductase activity"/>
    <property type="evidence" value="ECO:0007669"/>
    <property type="project" value="UniProtKB-UniRule"/>
</dbReference>
<dbReference type="InterPro" id="IPR002109">
    <property type="entry name" value="Glutaredoxin"/>
</dbReference>
<keyword evidence="6 7" id="KW-0676">Redox-active center</keyword>
<gene>
    <name evidence="9" type="primary">grxC</name>
    <name evidence="9" type="ORF">DKP76_03930</name>
</gene>
<dbReference type="PRINTS" id="PR00160">
    <property type="entry name" value="GLUTAREDOXIN"/>
</dbReference>
<dbReference type="CDD" id="cd03418">
    <property type="entry name" value="GRX_GRXb_1_3_like"/>
    <property type="match status" value="1"/>
</dbReference>
<dbReference type="PROSITE" id="PS00195">
    <property type="entry name" value="GLUTAREDOXIN_1"/>
    <property type="match status" value="1"/>
</dbReference>
<dbReference type="PANTHER" id="PTHR45694:SF18">
    <property type="entry name" value="GLUTAREDOXIN-1-RELATED"/>
    <property type="match status" value="1"/>
</dbReference>
<keyword evidence="4 7" id="KW-0249">Electron transport</keyword>
<accession>A0A316JD39</accession>
<dbReference type="RefSeq" id="WP_109705172.1">
    <property type="nucleotide sequence ID" value="NZ_QGDB01000001.1"/>
</dbReference>
<dbReference type="PANTHER" id="PTHR45694">
    <property type="entry name" value="GLUTAREDOXIN 2"/>
    <property type="match status" value="1"/>
</dbReference>
<dbReference type="AlphaFoldDB" id="A0A316JD39"/>
<keyword evidence="10" id="KW-1185">Reference proteome</keyword>
<dbReference type="PROSITE" id="PS51354">
    <property type="entry name" value="GLUTAREDOXIN_2"/>
    <property type="match status" value="1"/>
</dbReference>
<evidence type="ECO:0000259" key="8">
    <source>
        <dbReference type="Pfam" id="PF00462"/>
    </source>
</evidence>
<comment type="function">
    <text evidence="1 7">Has a glutathione-disulfide oxidoreductase activity in the presence of NADPH and glutathione reductase. Reduces low molecular weight disulfides and proteins.</text>
</comment>
<evidence type="ECO:0000256" key="2">
    <source>
        <dbReference type="ARBA" id="ARBA00007787"/>
    </source>
</evidence>
<protein>
    <recommendedName>
        <fullName evidence="7">Glutaredoxin</fullName>
    </recommendedName>
</protein>
<dbReference type="SUPFAM" id="SSF52833">
    <property type="entry name" value="Thioredoxin-like"/>
    <property type="match status" value="1"/>
</dbReference>
<name>A0A316JD39_9HYPH</name>